<gene>
    <name evidence="3" type="primary">LOC125776140</name>
</gene>
<dbReference type="Pfam" id="PF03184">
    <property type="entry name" value="DDE_1"/>
    <property type="match status" value="1"/>
</dbReference>
<organism evidence="2 3">
    <name type="scientific">Bactrocera dorsalis</name>
    <name type="common">Oriental fruit fly</name>
    <name type="synonym">Dacus dorsalis</name>
    <dbReference type="NCBI Taxonomy" id="27457"/>
    <lineage>
        <taxon>Eukaryota</taxon>
        <taxon>Metazoa</taxon>
        <taxon>Ecdysozoa</taxon>
        <taxon>Arthropoda</taxon>
        <taxon>Hexapoda</taxon>
        <taxon>Insecta</taxon>
        <taxon>Pterygota</taxon>
        <taxon>Neoptera</taxon>
        <taxon>Endopterygota</taxon>
        <taxon>Diptera</taxon>
        <taxon>Brachycera</taxon>
        <taxon>Muscomorpha</taxon>
        <taxon>Tephritoidea</taxon>
        <taxon>Tephritidae</taxon>
        <taxon>Bactrocera</taxon>
        <taxon>Bactrocera</taxon>
    </lineage>
</organism>
<name>A0ABM3J175_BACDO</name>
<reference evidence="2" key="1">
    <citation type="submission" date="2025-05" db="UniProtKB">
        <authorList>
            <consortium name="RefSeq"/>
        </authorList>
    </citation>
    <scope>NUCLEOTIDE SEQUENCE [LARGE SCALE GENOMIC DNA]</scope>
</reference>
<evidence type="ECO:0000259" key="1">
    <source>
        <dbReference type="Pfam" id="PF03184"/>
    </source>
</evidence>
<dbReference type="InterPro" id="IPR004875">
    <property type="entry name" value="DDE_SF_endonuclease_dom"/>
</dbReference>
<sequence length="222" mass="25039">MTSLLQPMDQGIIYNIKQHYRKRILTNILAQLDGGTSVFTIDLLHAIRNLSTVWDVYVKPETIANCFRKAGFSKDAMQNPSEQWDEEDLSIADLAALQSSFKKVTNIEASFEDYVNVDIDVPTSENPSEEDIISSVLESRGVPAVPDIDEVDLDTEEEMADTDEALPTLGQVSSSINCIRTFAEMKSDVPINVFNCLNNFEAFVENEKWKNVIQTKLTDYFK</sequence>
<feature type="domain" description="DDE-1" evidence="1">
    <location>
        <begin position="2"/>
        <end position="67"/>
    </location>
</feature>
<reference evidence="3" key="2">
    <citation type="submission" date="2025-08" db="UniProtKB">
        <authorList>
            <consortium name="RefSeq"/>
        </authorList>
    </citation>
    <scope>IDENTIFICATION</scope>
    <source>
        <tissue evidence="3">Adult</tissue>
    </source>
</reference>
<keyword evidence="2" id="KW-1185">Reference proteome</keyword>
<protein>
    <submittedName>
        <fullName evidence="3">Tigger transposable element-derived protein 6-like</fullName>
    </submittedName>
</protein>
<accession>A0ABM3J175</accession>
<evidence type="ECO:0000313" key="2">
    <source>
        <dbReference type="Proteomes" id="UP001652620"/>
    </source>
</evidence>
<proteinExistence type="predicted"/>
<evidence type="ECO:0000313" key="3">
    <source>
        <dbReference type="RefSeq" id="XP_049302979.1"/>
    </source>
</evidence>
<dbReference type="RefSeq" id="XP_049302979.1">
    <property type="nucleotide sequence ID" value="XM_049447022.1"/>
</dbReference>
<dbReference type="Proteomes" id="UP001652620">
    <property type="component" value="Chromosome 2"/>
</dbReference>
<dbReference type="GeneID" id="125776140"/>